<dbReference type="InterPro" id="IPR004256">
    <property type="entry name" value="DUF234"/>
</dbReference>
<dbReference type="GeneID" id="74942978"/>
<accession>A0A9E7UD12</accession>
<dbReference type="InterPro" id="IPR036390">
    <property type="entry name" value="WH_DNA-bd_sf"/>
</dbReference>
<name>A0A9E7UD12_9EURY</name>
<dbReference type="Proteomes" id="UP001057580">
    <property type="component" value="Chromosome"/>
</dbReference>
<keyword evidence="3" id="KW-0067">ATP-binding</keyword>
<dbReference type="Pfam" id="PF01637">
    <property type="entry name" value="ATPase_2"/>
    <property type="match status" value="1"/>
</dbReference>
<evidence type="ECO:0000259" key="2">
    <source>
        <dbReference type="Pfam" id="PF03008"/>
    </source>
</evidence>
<organism evidence="3 4">
    <name type="scientific">Salinirubellus salinus</name>
    <dbReference type="NCBI Taxonomy" id="1364945"/>
    <lineage>
        <taxon>Archaea</taxon>
        <taxon>Methanobacteriati</taxon>
        <taxon>Methanobacteriota</taxon>
        <taxon>Stenosarchaea group</taxon>
        <taxon>Halobacteria</taxon>
        <taxon>Halobacteriales</taxon>
        <taxon>Natronomonadaceae</taxon>
        <taxon>Salinirubellus</taxon>
    </lineage>
</organism>
<dbReference type="Pfam" id="PF03008">
    <property type="entry name" value="DUF234"/>
    <property type="match status" value="1"/>
</dbReference>
<dbReference type="Gene3D" id="3.40.50.300">
    <property type="entry name" value="P-loop containing nucleotide triphosphate hydrolases"/>
    <property type="match status" value="1"/>
</dbReference>
<proteinExistence type="predicted"/>
<evidence type="ECO:0000259" key="1">
    <source>
        <dbReference type="Pfam" id="PF01637"/>
    </source>
</evidence>
<dbReference type="PANTHER" id="PTHR34704:SF1">
    <property type="entry name" value="ATPASE"/>
    <property type="match status" value="1"/>
</dbReference>
<protein>
    <submittedName>
        <fullName evidence="3">ATP-binding protein</fullName>
    </submittedName>
</protein>
<gene>
    <name evidence="3" type="ORF">N0B31_11110</name>
</gene>
<dbReference type="InterPro" id="IPR011579">
    <property type="entry name" value="ATPase_dom"/>
</dbReference>
<dbReference type="RefSeq" id="WP_260643937.1">
    <property type="nucleotide sequence ID" value="NZ_CP104003.1"/>
</dbReference>
<keyword evidence="4" id="KW-1185">Reference proteome</keyword>
<sequence>MEQFVNREDELHRLRALYESDQAALAVVYGRRQIGKSSLVLESLKDREGAVYYQAVQETPPVQLTRFIEAAKSVYPGITDIRQAWEPLLRYLIDQDAVVAIDEFPYLIDQDASLPSIIQRLWDHEVDESGATLVLTGSAIGMIHEHVLDGGAPLYGRVSQTPNGRIELQELPFRSLREFVPGYSNEELVFVAGVFGGTPRYLTPLDSSLTLGENIERLLLDADGPLHDEPETVLQMELTEVNRFFALLESMASGNRTRNEIAQGAGIDSRDTSYYFDRLETLGLIERYHPVTADPTRTKTTRYRVRDPLFRFYFKYLYGRAGQYELYGDGAYADLIEPELPAFVSNTFERLCHEAVPTLYTDLQLLRVPGQWWHKDREVDVVAPTSGATLLVGEAKFTNSPLGYGVLAGLEDDAPHIDWTPSDGGDPEYEYALFSRSGFKPSIEEAAASRDDLQLFTLDDVVEALSQAA</sequence>
<dbReference type="PANTHER" id="PTHR34704">
    <property type="entry name" value="ATPASE"/>
    <property type="match status" value="1"/>
</dbReference>
<keyword evidence="3" id="KW-0547">Nucleotide-binding</keyword>
<dbReference type="AlphaFoldDB" id="A0A9E7UD12"/>
<evidence type="ECO:0000313" key="4">
    <source>
        <dbReference type="Proteomes" id="UP001057580"/>
    </source>
</evidence>
<feature type="domain" description="ATPase" evidence="1">
    <location>
        <begin position="4"/>
        <end position="203"/>
    </location>
</feature>
<dbReference type="SUPFAM" id="SSF46785">
    <property type="entry name" value="Winged helix' DNA-binding domain"/>
    <property type="match status" value="1"/>
</dbReference>
<reference evidence="3" key="1">
    <citation type="submission" date="2022-09" db="EMBL/GenBank/DDBJ databases">
        <title>Diverse halophilic archaea isolated from saline environments.</title>
        <authorList>
            <person name="Cui H.-L."/>
        </authorList>
    </citation>
    <scope>NUCLEOTIDE SEQUENCE</scope>
    <source>
        <strain evidence="3">ZS-35-S2</strain>
    </source>
</reference>
<dbReference type="SUPFAM" id="SSF52540">
    <property type="entry name" value="P-loop containing nucleoside triphosphate hydrolases"/>
    <property type="match status" value="1"/>
</dbReference>
<feature type="domain" description="DUF234" evidence="2">
    <location>
        <begin position="313"/>
        <end position="399"/>
    </location>
</feature>
<dbReference type="KEGG" id="ssai:N0B31_11110"/>
<dbReference type="GO" id="GO:0005524">
    <property type="term" value="F:ATP binding"/>
    <property type="evidence" value="ECO:0007669"/>
    <property type="project" value="UniProtKB-KW"/>
</dbReference>
<dbReference type="EMBL" id="CP104003">
    <property type="protein sequence ID" value="UWM56823.1"/>
    <property type="molecule type" value="Genomic_DNA"/>
</dbReference>
<evidence type="ECO:0000313" key="3">
    <source>
        <dbReference type="EMBL" id="UWM56823.1"/>
    </source>
</evidence>
<dbReference type="InterPro" id="IPR027417">
    <property type="entry name" value="P-loop_NTPase"/>
</dbReference>